<dbReference type="SUPFAM" id="SSF54427">
    <property type="entry name" value="NTF2-like"/>
    <property type="match status" value="1"/>
</dbReference>
<dbReference type="Gene3D" id="3.10.450.50">
    <property type="match status" value="1"/>
</dbReference>
<gene>
    <name evidence="2" type="ORF">NA57DRAFT_73593</name>
</gene>
<name>A0A9P4ME08_9PEZI</name>
<dbReference type="OrthoDB" id="3758982at2759"/>
<evidence type="ECO:0000259" key="1">
    <source>
        <dbReference type="Pfam" id="PF13577"/>
    </source>
</evidence>
<dbReference type="InterPro" id="IPR037401">
    <property type="entry name" value="SnoaL-like"/>
</dbReference>
<reference evidence="2" key="1">
    <citation type="journal article" date="2020" name="Stud. Mycol.">
        <title>101 Dothideomycetes genomes: a test case for predicting lifestyles and emergence of pathogens.</title>
        <authorList>
            <person name="Haridas S."/>
            <person name="Albert R."/>
            <person name="Binder M."/>
            <person name="Bloem J."/>
            <person name="Labutti K."/>
            <person name="Salamov A."/>
            <person name="Andreopoulos B."/>
            <person name="Baker S."/>
            <person name="Barry K."/>
            <person name="Bills G."/>
            <person name="Bluhm B."/>
            <person name="Cannon C."/>
            <person name="Castanera R."/>
            <person name="Culley D."/>
            <person name="Daum C."/>
            <person name="Ezra D."/>
            <person name="Gonzalez J."/>
            <person name="Henrissat B."/>
            <person name="Kuo A."/>
            <person name="Liang C."/>
            <person name="Lipzen A."/>
            <person name="Lutzoni F."/>
            <person name="Magnuson J."/>
            <person name="Mondo S."/>
            <person name="Nolan M."/>
            <person name="Ohm R."/>
            <person name="Pangilinan J."/>
            <person name="Park H.-J."/>
            <person name="Ramirez L."/>
            <person name="Alfaro M."/>
            <person name="Sun H."/>
            <person name="Tritt A."/>
            <person name="Yoshinaga Y."/>
            <person name="Zwiers L.-H."/>
            <person name="Turgeon B."/>
            <person name="Goodwin S."/>
            <person name="Spatafora J."/>
            <person name="Crous P."/>
            <person name="Grigoriev I."/>
        </authorList>
    </citation>
    <scope>NUCLEOTIDE SEQUENCE</scope>
    <source>
        <strain evidence="2">CBS 133067</strain>
    </source>
</reference>
<dbReference type="Proteomes" id="UP000799772">
    <property type="component" value="Unassembled WGS sequence"/>
</dbReference>
<dbReference type="Pfam" id="PF13577">
    <property type="entry name" value="SnoaL_4"/>
    <property type="match status" value="1"/>
</dbReference>
<proteinExistence type="predicted"/>
<protein>
    <recommendedName>
        <fullName evidence="1">SnoaL-like domain-containing protein</fullName>
    </recommendedName>
</protein>
<feature type="domain" description="SnoaL-like" evidence="1">
    <location>
        <begin position="11"/>
        <end position="145"/>
    </location>
</feature>
<accession>A0A9P4ME08</accession>
<dbReference type="AlphaFoldDB" id="A0A9P4ME08"/>
<keyword evidence="3" id="KW-1185">Reference proteome</keyword>
<evidence type="ECO:0000313" key="2">
    <source>
        <dbReference type="EMBL" id="KAF2102159.1"/>
    </source>
</evidence>
<evidence type="ECO:0000313" key="3">
    <source>
        <dbReference type="Proteomes" id="UP000799772"/>
    </source>
</evidence>
<comment type="caution">
    <text evidence="2">The sequence shown here is derived from an EMBL/GenBank/DDBJ whole genome shotgun (WGS) entry which is preliminary data.</text>
</comment>
<dbReference type="EMBL" id="ML978123">
    <property type="protein sequence ID" value="KAF2102159.1"/>
    <property type="molecule type" value="Genomic_DNA"/>
</dbReference>
<sequence>MSAVPIQLKGLTDREACMDTIYRLVQGLDDPSEELLQSAFTEDVVFDRTPANAIGLEFDTIATRDKIVPELFNNIGKPMDTLHQVTNIRVDVDGDKAHLTCSVLAQHFRAGEGHEPHKQDQLFMGNKLVGDLVRAEAGLWRIQKLVLYNQWTTGTLDVFKH</sequence>
<organism evidence="2 3">
    <name type="scientific">Rhizodiscina lignyota</name>
    <dbReference type="NCBI Taxonomy" id="1504668"/>
    <lineage>
        <taxon>Eukaryota</taxon>
        <taxon>Fungi</taxon>
        <taxon>Dikarya</taxon>
        <taxon>Ascomycota</taxon>
        <taxon>Pezizomycotina</taxon>
        <taxon>Dothideomycetes</taxon>
        <taxon>Pleosporomycetidae</taxon>
        <taxon>Aulographales</taxon>
        <taxon>Rhizodiscinaceae</taxon>
        <taxon>Rhizodiscina</taxon>
    </lineage>
</organism>
<dbReference type="InterPro" id="IPR032710">
    <property type="entry name" value="NTF2-like_dom_sf"/>
</dbReference>